<comment type="caution">
    <text evidence="2">The sequence shown here is derived from an EMBL/GenBank/DDBJ whole genome shotgun (WGS) entry which is preliminary data.</text>
</comment>
<accession>A0A016SUJ8</accession>
<name>A0A016SUJ8_9BILA</name>
<evidence type="ECO:0000313" key="2">
    <source>
        <dbReference type="EMBL" id="EYB94047.1"/>
    </source>
</evidence>
<dbReference type="Proteomes" id="UP000024635">
    <property type="component" value="Unassembled WGS sequence"/>
</dbReference>
<proteinExistence type="predicted"/>
<dbReference type="AlphaFoldDB" id="A0A016SUJ8"/>
<dbReference type="EMBL" id="JARK01001512">
    <property type="protein sequence ID" value="EYB94047.1"/>
    <property type="molecule type" value="Genomic_DNA"/>
</dbReference>
<evidence type="ECO:0000313" key="3">
    <source>
        <dbReference type="Proteomes" id="UP000024635"/>
    </source>
</evidence>
<sequence>MASDPSLLDEDGDYSELDEIPDARKLLYYVKKNSGMSRSGKAAPSVDSMRKAMEEQDNSSTTGAPAAAAKPPKWEQIKRILKIVIKILEILLE</sequence>
<evidence type="ECO:0000256" key="1">
    <source>
        <dbReference type="SAM" id="MobiDB-lite"/>
    </source>
</evidence>
<gene>
    <name evidence="2" type="primary">Acey_s0176.g552</name>
    <name evidence="2" type="ORF">Y032_0176g552</name>
</gene>
<protein>
    <submittedName>
        <fullName evidence="2">Uncharacterized protein</fullName>
    </submittedName>
</protein>
<organism evidence="2 3">
    <name type="scientific">Ancylostoma ceylanicum</name>
    <dbReference type="NCBI Taxonomy" id="53326"/>
    <lineage>
        <taxon>Eukaryota</taxon>
        <taxon>Metazoa</taxon>
        <taxon>Ecdysozoa</taxon>
        <taxon>Nematoda</taxon>
        <taxon>Chromadorea</taxon>
        <taxon>Rhabditida</taxon>
        <taxon>Rhabditina</taxon>
        <taxon>Rhabditomorpha</taxon>
        <taxon>Strongyloidea</taxon>
        <taxon>Ancylostomatidae</taxon>
        <taxon>Ancylostomatinae</taxon>
        <taxon>Ancylostoma</taxon>
    </lineage>
</organism>
<keyword evidence="3" id="KW-1185">Reference proteome</keyword>
<reference evidence="3" key="1">
    <citation type="journal article" date="2015" name="Nat. Genet.">
        <title>The genome and transcriptome of the zoonotic hookworm Ancylostoma ceylanicum identify infection-specific gene families.</title>
        <authorList>
            <person name="Schwarz E.M."/>
            <person name="Hu Y."/>
            <person name="Antoshechkin I."/>
            <person name="Miller M.M."/>
            <person name="Sternberg P.W."/>
            <person name="Aroian R.V."/>
        </authorList>
    </citation>
    <scope>NUCLEOTIDE SEQUENCE</scope>
    <source>
        <strain evidence="3">HY135</strain>
    </source>
</reference>
<feature type="region of interest" description="Disordered" evidence="1">
    <location>
        <begin position="35"/>
        <end position="71"/>
    </location>
</feature>